<sequence>MADLHGSNSQAMSAENNGVHYQRVLNGIPEALKNASPARLQSLAVLRPKLPEWYGSVRAIDRQYLKGLIDERWRLQGVLDKTLGDLQHDINAFAEPLLRAAMQTTFGTVQDMNELTVQLEVPSKIIFGIDTGASRVRHSTLLEAALHNFVESETEDGAFRNSSGVYRKDARGRLTREPGITLPAFASLCRRLDLGDQYQRHITSVLQPTAPDKQQTLLKDSVASEKAAFQVAALIARLKGDISDHAYGALGKMREGLANVTLYDQPMRCHRLSLMGFRLTGIVLFSAVTEPSQVKQEIDGLTPALLRFWIDWSRRIPVLPGQEYDRFKLLQAFFANGPQGFTDEVLRREDIFQQSRLSGPVIAYVPDDPDHPLKEYPSLTAFMKTLISQLRNTQYQTFFSRFVAQKDKGLFSARVNERLTTFTWHQREPLDMGPWWRETAVENPDAQPITNLIEGDLWTTLFRERRDKAVADARLIAVPTGDEDATARFKRLTSYLEIGWNVFNFAAMLVPGLGEAMLGIMVAQMLAEVAEGVEDWSRGDKEQASAYFTGVLINFAQLTLMGAGHVLPGTTLAPIKVSPFVDGLKPVEVGGKKRLWNPDLRPYEQPLTLPGEAAADDSGLYRHQNQDLLRFDDKCYGVKQDPDTGVHRVQHPTRPDAYQPMLEHNGAGSWKTELDRPLEWDQRTVLRRLGSSVDGFSDETLKQILTVSGEHENLLRRLHVEHDTPSSLLTDTIKRFQAHADAEACAADILANRIDEEWAAFVPRFMTELPGWPGAKAIEVFEGAELKGASIKDGYADALPVDTLQITRQQLLTGALPERVLGFLDEPSIRQMLGQWFSGDRQKRIEVLRDKLAGRARQQKRRLFDELYTRRTRSSDPTVNLLKGDGAEISTSQAQALLRDAHRSDTQHLSEKNRVPLRLAEQAREAAEQLRLARAYEGFFLDGLHNADTARLELHTLAHLPGWPADLRLEIREYSFEGTLNDSVGPVDAPVRKVLIWGEDGKYEARDGRDQHLHGADSLYAAVLHALPDAQRVTFGFGINEASRLEQAVKAQPLDRHLLEPILRDNPNTKPAYDPTTMRLRGGMPGYAQQVPRGMGLRHRARALYPAFTAQEVESLLVAFTLNNGSVDARLTALETEFNQLIKSLNHWRDSPTTSWRFLASGMEEWQSRNMLCKAFRQCWQRSGPEGVAAAGVTRPQFLSLDNIPQLRRLLETLPKLEANFDHVTGMSLRDNQLRMEHLSMLGSFRQLRSLNLQGNALVALPQAIGNMRHLTDLFLNENRIELDLLAVNRLKNLTRLCSLGLRDNPLKLIPDISRMPDLQVLLLNETGLDTWPVGLFSQSRPRHIYLDLSSNPISRIPVVAPGSFRAELLARTVISREPRWISPANLERLKFYIESVGMDPDRPYPPRGTLDSADWSMGLSQQQWADKQIAWNQVEDEFESVPFFDEIRKLSESADFRAGGTYQTELTAKVWRMIEAMAIDSELRIKLFTEAATPTECVDGGTQLFNAMGVQVMIHEAYALTDASLIEAQLLKLALGKSRLDELGAIARQRVAARLAKGEQFRRVDDQGHVVGSIDEVEVHLAYMTDLARRLDLPWQARGMQFRKIAGVSKEMIDAAFERIVALEEGELLTDRILDQPLWRTWLETASQEQLSGLKRRIDATTELQDALQRRADGTTFTAEEKAEVDSEIASLCGELGRSESDFAEGKLMSDEAYVQALTEIDRQITQQLKTLTREAMKRANLDRLRVSSSH</sequence>
<reference evidence="6" key="1">
    <citation type="submission" date="2021-06" db="EMBL/GenBank/DDBJ databases">
        <title>Updating the genus Pseudomonas: Description of 43 new species and partition of the Pseudomonas putida group.</title>
        <authorList>
            <person name="Girard L."/>
            <person name="Lood C."/>
            <person name="Vandamme P."/>
            <person name="Rokni-Zadeh H."/>
            <person name="Van Noort V."/>
            <person name="Hofte M."/>
            <person name="Lavigne R."/>
            <person name="De Mot R."/>
        </authorList>
    </citation>
    <scope>NUCLEOTIDE SEQUENCE</scope>
    <source>
        <strain evidence="6">SWRI74</strain>
    </source>
</reference>
<comment type="similarity">
    <text evidence="3">Belongs to the LRR-containing bacterial E3 ligase family.</text>
</comment>
<dbReference type="InterPro" id="IPR046673">
    <property type="entry name" value="ToxA_N"/>
</dbReference>
<evidence type="ECO:0000259" key="5">
    <source>
        <dbReference type="PROSITE" id="PS52053"/>
    </source>
</evidence>
<evidence type="ECO:0000256" key="1">
    <source>
        <dbReference type="ARBA" id="ARBA00022614"/>
    </source>
</evidence>
<dbReference type="Pfam" id="PF20178">
    <property type="entry name" value="ToxA_N"/>
    <property type="match status" value="2"/>
</dbReference>
<evidence type="ECO:0000256" key="2">
    <source>
        <dbReference type="ARBA" id="ARBA00022737"/>
    </source>
</evidence>
<protein>
    <recommendedName>
        <fullName evidence="5">NEL domain-containing protein</fullName>
    </recommendedName>
</protein>
<dbReference type="InterPro" id="IPR050216">
    <property type="entry name" value="LRR_domain-containing"/>
</dbReference>
<dbReference type="PANTHER" id="PTHR48051:SF54">
    <property type="entry name" value="LEUCINE-RICH REPEAT-CONTAINING PROTEIN"/>
    <property type="match status" value="1"/>
</dbReference>
<gene>
    <name evidence="6" type="ORF">KVG88_20110</name>
</gene>
<keyword evidence="3" id="KW-0964">Secreted</keyword>
<dbReference type="Pfam" id="PF14496">
    <property type="entry name" value="NEL"/>
    <property type="match status" value="1"/>
</dbReference>
<evidence type="ECO:0000313" key="6">
    <source>
        <dbReference type="EMBL" id="MBV4522371.1"/>
    </source>
</evidence>
<feature type="domain" description="NEL" evidence="5">
    <location>
        <begin position="1408"/>
        <end position="1752"/>
    </location>
</feature>
<keyword evidence="1" id="KW-0433">Leucine-rich repeat</keyword>
<comment type="caution">
    <text evidence="6">The sequence shown here is derived from an EMBL/GenBank/DDBJ whole genome shotgun (WGS) entry which is preliminary data.</text>
</comment>
<dbReference type="EMBL" id="JAHSTU010000006">
    <property type="protein sequence ID" value="MBV4522371.1"/>
    <property type="molecule type" value="Genomic_DNA"/>
</dbReference>
<dbReference type="InterPro" id="IPR003591">
    <property type="entry name" value="Leu-rich_rpt_typical-subtyp"/>
</dbReference>
<evidence type="ECO:0000256" key="3">
    <source>
        <dbReference type="PROSITE-ProRule" id="PRU01398"/>
    </source>
</evidence>
<keyword evidence="2" id="KW-0677">Repeat</keyword>
<keyword evidence="3" id="KW-0832">Ubl conjugation</keyword>
<feature type="active site" description="Glycyl thioester intermediate" evidence="3">
    <location>
        <position position="1498"/>
    </location>
</feature>
<name>A0ABS6QTW9_9PSED</name>
<keyword evidence="3" id="KW-1035">Host cytoplasm</keyword>
<accession>A0ABS6QTW9</accession>
<comment type="PTM">
    <text evidence="3">Ubiquitinated in the presence of host E1 ubiquitin-activating enzyme, E2 ubiquitin-conjugating enzyme and ubiquitin.</text>
</comment>
<evidence type="ECO:0000256" key="4">
    <source>
        <dbReference type="SAM" id="MobiDB-lite"/>
    </source>
</evidence>
<feature type="region of interest" description="Disordered" evidence="4">
    <location>
        <begin position="642"/>
        <end position="661"/>
    </location>
</feature>
<evidence type="ECO:0000313" key="7">
    <source>
        <dbReference type="Proteomes" id="UP001049200"/>
    </source>
</evidence>
<proteinExistence type="inferred from homology"/>
<dbReference type="SMART" id="SM00369">
    <property type="entry name" value="LRR_TYP"/>
    <property type="match status" value="2"/>
</dbReference>
<dbReference type="InterPro" id="IPR029487">
    <property type="entry name" value="NEL_dom"/>
</dbReference>
<keyword evidence="3" id="KW-0808">Transferase</keyword>
<dbReference type="PROSITE" id="PS52053">
    <property type="entry name" value="NEL"/>
    <property type="match status" value="1"/>
</dbReference>
<keyword evidence="7" id="KW-1185">Reference proteome</keyword>
<dbReference type="Proteomes" id="UP001049200">
    <property type="component" value="Unassembled WGS sequence"/>
</dbReference>
<organism evidence="6 7">
    <name type="scientific">Pseudomonas azerbaijanoccidentalis</name>
    <dbReference type="NCBI Taxonomy" id="2842347"/>
    <lineage>
        <taxon>Bacteria</taxon>
        <taxon>Pseudomonadati</taxon>
        <taxon>Pseudomonadota</taxon>
        <taxon>Gammaproteobacteria</taxon>
        <taxon>Pseudomonadales</taxon>
        <taxon>Pseudomonadaceae</taxon>
        <taxon>Pseudomonas</taxon>
    </lineage>
</organism>
<feature type="region of interest" description="Disordered" evidence="4">
    <location>
        <begin position="1063"/>
        <end position="1083"/>
    </location>
</feature>
<dbReference type="PANTHER" id="PTHR48051">
    <property type="match status" value="1"/>
</dbReference>
<keyword evidence="3" id="KW-0833">Ubl conjugation pathway</keyword>